<dbReference type="InterPro" id="IPR013563">
    <property type="entry name" value="Oligopep_ABC_C"/>
</dbReference>
<dbReference type="PANTHER" id="PTHR43297:SF14">
    <property type="entry name" value="ATPASE AAA-TYPE CORE DOMAIN-CONTAINING PROTEIN"/>
    <property type="match status" value="1"/>
</dbReference>
<evidence type="ECO:0000259" key="9">
    <source>
        <dbReference type="PROSITE" id="PS50893"/>
    </source>
</evidence>
<name>A0AA35SGA5_GEOBA</name>
<evidence type="ECO:0000256" key="1">
    <source>
        <dbReference type="ARBA" id="ARBA00004202"/>
    </source>
</evidence>
<dbReference type="PANTHER" id="PTHR43297">
    <property type="entry name" value="OLIGOPEPTIDE TRANSPORT ATP-BINDING PROTEIN APPD"/>
    <property type="match status" value="1"/>
</dbReference>
<protein>
    <submittedName>
        <fullName evidence="11">Oligopeptide transport ATP-binding protein AppD</fullName>
    </submittedName>
</protein>
<organism evidence="11 12">
    <name type="scientific">Geodia barretti</name>
    <name type="common">Barrett's horny sponge</name>
    <dbReference type="NCBI Taxonomy" id="519541"/>
    <lineage>
        <taxon>Eukaryota</taxon>
        <taxon>Metazoa</taxon>
        <taxon>Porifera</taxon>
        <taxon>Demospongiae</taxon>
        <taxon>Heteroscleromorpha</taxon>
        <taxon>Tetractinellida</taxon>
        <taxon>Astrophorina</taxon>
        <taxon>Geodiidae</taxon>
        <taxon>Geodia</taxon>
    </lineage>
</organism>
<evidence type="ECO:0000256" key="2">
    <source>
        <dbReference type="ARBA" id="ARBA00022448"/>
    </source>
</evidence>
<dbReference type="SUPFAM" id="SSF52540">
    <property type="entry name" value="P-loop containing nucleoside triphosphate hydrolases"/>
    <property type="match status" value="1"/>
</dbReference>
<evidence type="ECO:0000256" key="5">
    <source>
        <dbReference type="ARBA" id="ARBA00022741"/>
    </source>
</evidence>
<dbReference type="Gene3D" id="3.40.50.300">
    <property type="entry name" value="P-loop containing nucleotide triphosphate hydrolases"/>
    <property type="match status" value="1"/>
</dbReference>
<comment type="caution">
    <text evidence="11">The sequence shown here is derived from an EMBL/GenBank/DDBJ whole genome shotgun (WGS) entry which is preliminary data.</text>
</comment>
<dbReference type="InterPro" id="IPR050388">
    <property type="entry name" value="ABC_Ni/Peptide_Import"/>
</dbReference>
<dbReference type="InterPro" id="IPR003439">
    <property type="entry name" value="ABC_transporter-like_ATP-bd"/>
</dbReference>
<dbReference type="PROSITE" id="PS50893">
    <property type="entry name" value="ABC_TRANSPORTER_2"/>
    <property type="match status" value="1"/>
</dbReference>
<dbReference type="Proteomes" id="UP001174909">
    <property type="component" value="Unassembled WGS sequence"/>
</dbReference>
<proteinExistence type="predicted"/>
<evidence type="ECO:0000256" key="6">
    <source>
        <dbReference type="ARBA" id="ARBA00022840"/>
    </source>
</evidence>
<feature type="domain" description="ABC transporter" evidence="9">
    <location>
        <begin position="19"/>
        <end position="274"/>
    </location>
</feature>
<keyword evidence="3" id="KW-1003">Cell membrane</keyword>
<keyword evidence="8" id="KW-0472">Membrane</keyword>
<sequence length="345" mass="38073">MTDDANTPLALRSSGPPLLSVHNLHTYFPQEEGTVKAVDGVSFDLYPGRTLGIVGESGCGKSMTARSILRIVDRPGRIVAGEIRFRRHGMTDLTQLDANSDDMRAVRGAEIALVFQEPMSSFSPVHTIGNQIVEAILLHQKVSKRQARARAIEVFRDVGIPLPEQRLDAYAHQLSGGLRQRAMIAMALVCNPSLLIADEPTTALDVTTQAQILDLLRHLQQEYGMAIMLITHDLGVIAEMADDVVVMYLGRVVEHAPVDELFHAPKHPYTQALLRSIPHIRSRPRERLASVAGSVPHPYNRPTGCPFHPRCESFMPGVCDQQAPSLLPIGEQHDVSCVLYHEERS</sequence>
<evidence type="ECO:0000313" key="11">
    <source>
        <dbReference type="EMBL" id="CAI8029443.1"/>
    </source>
</evidence>
<dbReference type="AlphaFoldDB" id="A0AA35SGA5"/>
<keyword evidence="4" id="KW-0997">Cell inner membrane</keyword>
<dbReference type="GO" id="GO:0015833">
    <property type="term" value="P:peptide transport"/>
    <property type="evidence" value="ECO:0007669"/>
    <property type="project" value="InterPro"/>
</dbReference>
<dbReference type="NCBIfam" id="TIGR01727">
    <property type="entry name" value="oligo_HPY"/>
    <property type="match status" value="1"/>
</dbReference>
<gene>
    <name evidence="10" type="ORF">GBAR_LOCUS16728</name>
    <name evidence="11" type="ORF">GBAR_LOCUS16732</name>
</gene>
<evidence type="ECO:0000256" key="8">
    <source>
        <dbReference type="ARBA" id="ARBA00023136"/>
    </source>
</evidence>
<dbReference type="InterPro" id="IPR003593">
    <property type="entry name" value="AAA+_ATPase"/>
</dbReference>
<accession>A0AA35SGA5</accession>
<dbReference type="InterPro" id="IPR027417">
    <property type="entry name" value="P-loop_NTPase"/>
</dbReference>
<keyword evidence="5" id="KW-0547">Nucleotide-binding</keyword>
<reference evidence="11" key="1">
    <citation type="submission" date="2023-03" db="EMBL/GenBank/DDBJ databases">
        <authorList>
            <person name="Steffen K."/>
            <person name="Cardenas P."/>
        </authorList>
    </citation>
    <scope>NUCLEOTIDE SEQUENCE</scope>
</reference>
<dbReference type="Pfam" id="PF08352">
    <property type="entry name" value="oligo_HPY"/>
    <property type="match status" value="1"/>
</dbReference>
<dbReference type="CDD" id="cd03257">
    <property type="entry name" value="ABC_NikE_OppD_transporters"/>
    <property type="match status" value="1"/>
</dbReference>
<keyword evidence="2" id="KW-0813">Transport</keyword>
<evidence type="ECO:0000256" key="7">
    <source>
        <dbReference type="ARBA" id="ARBA00022967"/>
    </source>
</evidence>
<evidence type="ECO:0000313" key="12">
    <source>
        <dbReference type="Proteomes" id="UP001174909"/>
    </source>
</evidence>
<evidence type="ECO:0000256" key="3">
    <source>
        <dbReference type="ARBA" id="ARBA00022475"/>
    </source>
</evidence>
<dbReference type="FunFam" id="3.40.50.300:FF:000016">
    <property type="entry name" value="Oligopeptide ABC transporter ATP-binding component"/>
    <property type="match status" value="1"/>
</dbReference>
<keyword evidence="12" id="KW-1185">Reference proteome</keyword>
<dbReference type="SMART" id="SM00382">
    <property type="entry name" value="AAA"/>
    <property type="match status" value="1"/>
</dbReference>
<dbReference type="GO" id="GO:0005524">
    <property type="term" value="F:ATP binding"/>
    <property type="evidence" value="ECO:0007669"/>
    <property type="project" value="UniProtKB-KW"/>
</dbReference>
<dbReference type="GO" id="GO:0005886">
    <property type="term" value="C:plasma membrane"/>
    <property type="evidence" value="ECO:0007669"/>
    <property type="project" value="UniProtKB-SubCell"/>
</dbReference>
<dbReference type="EMBL" id="CASHTH010002408">
    <property type="protein sequence ID" value="CAI8029433.1"/>
    <property type="molecule type" value="Genomic_DNA"/>
</dbReference>
<dbReference type="EMBL" id="CASHTH010002408">
    <property type="protein sequence ID" value="CAI8029443.1"/>
    <property type="molecule type" value="Genomic_DNA"/>
</dbReference>
<keyword evidence="6 11" id="KW-0067">ATP-binding</keyword>
<comment type="subcellular location">
    <subcellularLocation>
        <location evidence="1">Cell membrane</location>
        <topology evidence="1">Peripheral membrane protein</topology>
    </subcellularLocation>
</comment>
<dbReference type="Pfam" id="PF00005">
    <property type="entry name" value="ABC_tran"/>
    <property type="match status" value="1"/>
</dbReference>
<dbReference type="GO" id="GO:0016887">
    <property type="term" value="F:ATP hydrolysis activity"/>
    <property type="evidence" value="ECO:0007669"/>
    <property type="project" value="InterPro"/>
</dbReference>
<keyword evidence="7" id="KW-1278">Translocase</keyword>
<evidence type="ECO:0000313" key="10">
    <source>
        <dbReference type="EMBL" id="CAI8029433.1"/>
    </source>
</evidence>
<evidence type="ECO:0000256" key="4">
    <source>
        <dbReference type="ARBA" id="ARBA00022519"/>
    </source>
</evidence>